<sequence>MEELKQEIISSIENHILDIDHKNYASLIDVLGQQAVEKLSFYLESEQKEKFSSYLKELIEEKKDIRSALKKLFEKPISKDIISKDFDLSMKEGETCTIFYGTNREPNNKNDLTEGYGNERSTQLRLGSCLVSIPSERTKGQTKGSLWQKIINFDASYGDIQIKTPMEYIKDEYWQKISRLLAPLEPEEKQALIFIHGFNTSFEEAAMRATQISVDLEHSGITAFFSWASKGSPLSYISDSATVQYSEKHLTEFLTDFAKNSGAKRIHIIAHSMGNRALLEAVNRICRENPNIKFGQIILAAADVDADVFEELSHAYSKISEQTTLYTSKKDKAVGMSKWLHSHNRAGFTPPVCVVQNINTIEVEEEVNLLELGHGYFSQHQSLLKDMQKLIKFNLDANNREKLQLQKANYHNQYWKIKGE</sequence>
<accession>A0A6S6SX40</accession>
<proteinExistence type="predicted"/>
<dbReference type="PANTHER" id="PTHR36513:SF1">
    <property type="entry name" value="TRANSMEMBRANE PROTEIN"/>
    <property type="match status" value="1"/>
</dbReference>
<gene>
    <name evidence="1" type="ORF">HELGO_WM14982</name>
</gene>
<protein>
    <submittedName>
        <fullName evidence="1">Lipoprotein, putative</fullName>
    </submittedName>
</protein>
<dbReference type="PANTHER" id="PTHR36513">
    <property type="entry name" value="ABC TRANSMEMBRANE TYPE-1 DOMAIN-CONTAINING PROTEIN"/>
    <property type="match status" value="1"/>
</dbReference>
<dbReference type="Gene3D" id="3.40.50.1820">
    <property type="entry name" value="alpha/beta hydrolase"/>
    <property type="match status" value="1"/>
</dbReference>
<dbReference type="SUPFAM" id="SSF53474">
    <property type="entry name" value="alpha/beta-Hydrolases"/>
    <property type="match status" value="1"/>
</dbReference>
<dbReference type="Pfam" id="PF05990">
    <property type="entry name" value="DUF900"/>
    <property type="match status" value="1"/>
</dbReference>
<dbReference type="EMBL" id="CACVAR010000168">
    <property type="protein sequence ID" value="CAA6807868.1"/>
    <property type="molecule type" value="Genomic_DNA"/>
</dbReference>
<dbReference type="AlphaFoldDB" id="A0A6S6SX40"/>
<dbReference type="InterPro" id="IPR010297">
    <property type="entry name" value="DUF900_hydrolase"/>
</dbReference>
<keyword evidence="1" id="KW-0449">Lipoprotein</keyword>
<name>A0A6S6SX40_9BACT</name>
<evidence type="ECO:0000313" key="1">
    <source>
        <dbReference type="EMBL" id="CAA6807868.1"/>
    </source>
</evidence>
<reference evidence="1" key="1">
    <citation type="submission" date="2020-01" db="EMBL/GenBank/DDBJ databases">
        <authorList>
            <person name="Meier V. D."/>
            <person name="Meier V D."/>
        </authorList>
    </citation>
    <scope>NUCLEOTIDE SEQUENCE</scope>
    <source>
        <strain evidence="1">HLG_WM_MAG_03</strain>
    </source>
</reference>
<organism evidence="1">
    <name type="scientific">uncultured Sulfurovum sp</name>
    <dbReference type="NCBI Taxonomy" id="269237"/>
    <lineage>
        <taxon>Bacteria</taxon>
        <taxon>Pseudomonadati</taxon>
        <taxon>Campylobacterota</taxon>
        <taxon>Epsilonproteobacteria</taxon>
        <taxon>Campylobacterales</taxon>
        <taxon>Sulfurovaceae</taxon>
        <taxon>Sulfurovum</taxon>
        <taxon>environmental samples</taxon>
    </lineage>
</organism>
<dbReference type="InterPro" id="IPR029058">
    <property type="entry name" value="AB_hydrolase_fold"/>
</dbReference>